<dbReference type="PANTHER" id="PTHR36932:SF1">
    <property type="entry name" value="CAPSULAR POLYSACCHARIDE BIOSYNTHESIS PROTEIN"/>
    <property type="match status" value="1"/>
</dbReference>
<dbReference type="SUPFAM" id="SSF56801">
    <property type="entry name" value="Acetyl-CoA synthetase-like"/>
    <property type="match status" value="1"/>
</dbReference>
<dbReference type="Gene3D" id="3.40.50.12780">
    <property type="entry name" value="N-terminal domain of ligase-like"/>
    <property type="match status" value="1"/>
</dbReference>
<comment type="caution">
    <text evidence="1">The sequence shown here is derived from an EMBL/GenBank/DDBJ whole genome shotgun (WGS) entry which is preliminary data.</text>
</comment>
<dbReference type="EMBL" id="LJJB01000007">
    <property type="protein sequence ID" value="KQL48664.1"/>
    <property type="molecule type" value="Genomic_DNA"/>
</dbReference>
<proteinExistence type="predicted"/>
<protein>
    <submittedName>
        <fullName evidence="1">CoF synthetase</fullName>
    </submittedName>
</protein>
<reference evidence="1 2" key="1">
    <citation type="submission" date="2015-09" db="EMBL/GenBank/DDBJ databases">
        <title>Genome sequencing project for genomic taxonomy and phylogenomics of Bacillus-like bacteria.</title>
        <authorList>
            <person name="Liu B."/>
            <person name="Wang J."/>
            <person name="Zhu Y."/>
            <person name="Liu G."/>
            <person name="Chen Q."/>
            <person name="Chen Z."/>
            <person name="Lan J."/>
            <person name="Che J."/>
            <person name="Ge C."/>
            <person name="Shi H."/>
            <person name="Pan Z."/>
            <person name="Liu X."/>
        </authorList>
    </citation>
    <scope>NUCLEOTIDE SEQUENCE [LARGE SCALE GENOMIC DNA]</scope>
    <source>
        <strain evidence="1 2">DSM 8552</strain>
    </source>
</reference>
<keyword evidence="2" id="KW-1185">Reference proteome</keyword>
<gene>
    <name evidence="1" type="ORF">AN963_02340</name>
</gene>
<dbReference type="InterPro" id="IPR042099">
    <property type="entry name" value="ANL_N_sf"/>
</dbReference>
<accession>A0ABR5NAT9</accession>
<dbReference type="Proteomes" id="UP000051063">
    <property type="component" value="Unassembled WGS sequence"/>
</dbReference>
<evidence type="ECO:0000313" key="2">
    <source>
        <dbReference type="Proteomes" id="UP000051063"/>
    </source>
</evidence>
<evidence type="ECO:0000313" key="1">
    <source>
        <dbReference type="EMBL" id="KQL48664.1"/>
    </source>
</evidence>
<dbReference type="RefSeq" id="WP_055742956.1">
    <property type="nucleotide sequence ID" value="NZ_LJJB01000007.1"/>
</dbReference>
<organism evidence="1 2">
    <name type="scientific">Brevibacillus choshinensis</name>
    <dbReference type="NCBI Taxonomy" id="54911"/>
    <lineage>
        <taxon>Bacteria</taxon>
        <taxon>Bacillati</taxon>
        <taxon>Bacillota</taxon>
        <taxon>Bacilli</taxon>
        <taxon>Bacillales</taxon>
        <taxon>Paenibacillaceae</taxon>
        <taxon>Brevibacillus</taxon>
    </lineage>
</organism>
<dbReference type="InterPro" id="IPR053158">
    <property type="entry name" value="CapK_Type1_Caps_Biosynth"/>
</dbReference>
<sequence>MPVTGFLIRHVQWPLMERLKENRTRHYLRELQHAQKVSHEQLLDRQSQKLGRLLQHAVQNVPAYASFAADWDHSPVTPERFLQRLPVLTKTHFRQYADEYLTKGALSNKLIGNRTGGSTGEPTRFYLDRLAVERYEAARWLGLSWHGIQIGDPCVMIWGSPLELNQQQARQYRWKERWLKNRLLLSAYELDERRLETHLTLIQRFRPAYLYGYASALHTLAEMMLNRGWTVGVPLKGVVSTAESLHEHQRKKIAEAFLAPVINEYGARDGGIIAFQCSEDRMHAFSENCYLEVVDPITSLPLYPGESGVLLVTDLHNTVMPRLRYQLGDMVALSPDACSCGINYPLLETIDGREDDMFISQNGQYVHGHYFNHIVRNLESFRTFQIIQHEPQSLSLKLVKEPGRFHSADEDRLLAGIRTALGEVSVQVAYVDQIAPTGSGKFRYAIRECPLTSAQPME</sequence>
<dbReference type="PANTHER" id="PTHR36932">
    <property type="entry name" value="CAPSULAR POLYSACCHARIDE BIOSYNTHESIS PROTEIN"/>
    <property type="match status" value="1"/>
</dbReference>
<name>A0ABR5NAT9_BRECH</name>